<evidence type="ECO:0000259" key="1">
    <source>
        <dbReference type="Pfam" id="PF20776"/>
    </source>
</evidence>
<gene>
    <name evidence="2" type="ORF">BDY21DRAFT_61802</name>
</gene>
<reference evidence="2" key="1">
    <citation type="journal article" date="2020" name="Stud. Mycol.">
        <title>101 Dothideomycetes genomes: a test case for predicting lifestyles and emergence of pathogens.</title>
        <authorList>
            <person name="Haridas S."/>
            <person name="Albert R."/>
            <person name="Binder M."/>
            <person name="Bloem J."/>
            <person name="Labutti K."/>
            <person name="Salamov A."/>
            <person name="Andreopoulos B."/>
            <person name="Baker S."/>
            <person name="Barry K."/>
            <person name="Bills G."/>
            <person name="Bluhm B."/>
            <person name="Cannon C."/>
            <person name="Castanera R."/>
            <person name="Culley D."/>
            <person name="Daum C."/>
            <person name="Ezra D."/>
            <person name="Gonzalez J."/>
            <person name="Henrissat B."/>
            <person name="Kuo A."/>
            <person name="Liang C."/>
            <person name="Lipzen A."/>
            <person name="Lutzoni F."/>
            <person name="Magnuson J."/>
            <person name="Mondo S."/>
            <person name="Nolan M."/>
            <person name="Ohm R."/>
            <person name="Pangilinan J."/>
            <person name="Park H.-J."/>
            <person name="Ramirez L."/>
            <person name="Alfaro M."/>
            <person name="Sun H."/>
            <person name="Tritt A."/>
            <person name="Yoshinaga Y."/>
            <person name="Zwiers L.-H."/>
            <person name="Turgeon B."/>
            <person name="Goodwin S."/>
            <person name="Spatafora J."/>
            <person name="Crous P."/>
            <person name="Grigoriev I."/>
        </authorList>
    </citation>
    <scope>NUCLEOTIDE SEQUENCE</scope>
    <source>
        <strain evidence="2">ATCC 16933</strain>
    </source>
</reference>
<accession>A0A6A6NVM2</accession>
<dbReference type="Proteomes" id="UP000799766">
    <property type="component" value="Unassembled WGS sequence"/>
</dbReference>
<protein>
    <recommendedName>
        <fullName evidence="1">SLS1 N-terminal domain-containing protein</fullName>
    </recommendedName>
</protein>
<proteinExistence type="predicted"/>
<organism evidence="2 3">
    <name type="scientific">Lineolata rhizophorae</name>
    <dbReference type="NCBI Taxonomy" id="578093"/>
    <lineage>
        <taxon>Eukaryota</taxon>
        <taxon>Fungi</taxon>
        <taxon>Dikarya</taxon>
        <taxon>Ascomycota</taxon>
        <taxon>Pezizomycotina</taxon>
        <taxon>Dothideomycetes</taxon>
        <taxon>Dothideomycetes incertae sedis</taxon>
        <taxon>Lineolatales</taxon>
        <taxon>Lineolataceae</taxon>
        <taxon>Lineolata</taxon>
    </lineage>
</organism>
<dbReference type="OrthoDB" id="3929414at2759"/>
<dbReference type="EMBL" id="MU001685">
    <property type="protein sequence ID" value="KAF2455835.1"/>
    <property type="molecule type" value="Genomic_DNA"/>
</dbReference>
<dbReference type="InterPro" id="IPR048400">
    <property type="entry name" value="SLS1_N"/>
</dbReference>
<evidence type="ECO:0000313" key="3">
    <source>
        <dbReference type="Proteomes" id="UP000799766"/>
    </source>
</evidence>
<name>A0A6A6NVM2_9PEZI</name>
<feature type="domain" description="SLS1 N-terminal" evidence="1">
    <location>
        <begin position="176"/>
        <end position="296"/>
    </location>
</feature>
<sequence>MSACGPPRATVCLRCQLRMRLRSHRFTSTPFAPPCNLSSIRRQLLSFAPHPRLGRALPKSDTTYSTSAALGRPSRNGRYEFSYPLGRVHGREGGRMREASVPLNKDSLGKPSEVIILKDAEIVEGSRNAVIRKTADIETRDGNEGGASAQIDQTTGANRDAEVYELAARKQPLLPEILRSMDALRPEAASGLDQSTYVSKDVFNDRVRKLVEGYTTLYLRKYLEILTKRKEGEAKKAGALPEEKQVESTGLDAKGPMHVLAWHPFNQAKDVGQEGNRSVKIDLARKVVRDGWNVRIIEDVEAKGEIVMRLKDWQFQLLVAGSKSSALNEISKQRPVQIRTRWKLVGNHYRRKREKTPTEKSYIQAFIYVIGDQQSAQYAADDITKFLNNSEHRHLPMRPFAHLLDHPGRRRGLRGKSWSTYFGEDDSKLVADISGCAIATIRDDDKVR</sequence>
<keyword evidence="3" id="KW-1185">Reference proteome</keyword>
<evidence type="ECO:0000313" key="2">
    <source>
        <dbReference type="EMBL" id="KAF2455835.1"/>
    </source>
</evidence>
<dbReference type="AlphaFoldDB" id="A0A6A6NVM2"/>
<dbReference type="Pfam" id="PF20776">
    <property type="entry name" value="SLS1_N"/>
    <property type="match status" value="1"/>
</dbReference>